<dbReference type="InterPro" id="IPR051396">
    <property type="entry name" value="Bact_Antivir_Def_Nuclease"/>
</dbReference>
<dbReference type="GO" id="GO:0005524">
    <property type="term" value="F:ATP binding"/>
    <property type="evidence" value="ECO:0007669"/>
    <property type="project" value="InterPro"/>
</dbReference>
<keyword evidence="3" id="KW-1185">Reference proteome</keyword>
<sequence>MRQLNSTVTSPTSRTYIPTLRTARTLIANNKARLESTNDIFLHTTQHDYDLAESGVIVDTGFGLYEAVDTTRNARHTGRTNFKAFEQFLSTTFFNGKTVEVVAERVRDERGGNILVSVAGVERDIHDLGDGIQAIIMLLYPLFIAPDKAWFFIEEPETHLHPGFQRLFIETITSNSILRKKQLTIFLTTHSNHILDFTLDGASLINLFTFRRQEGRGGRSSFQIQLSAPHDLENLNALGVQNSSVFLANCTLWVEGITDRLYLRAYLQAYWKHLQEQGKTVSLLEGLHYTFLEYAGANVEHYYFDNLAPNGQITPAILGKIRALSVANRIMLIADQDAGKQTRHEVRTRQQHAGFVYHILPVREIENLLTPTVLVAALQGLYKKQSFDATGLKQSEYRNKYVGTYLRGKFPTLPDGFAPAKGSGSIGSSMKRKFAEEAVKHITWESMSPAARSITKEVHEFIMAHNPRLGSN</sequence>
<dbReference type="SUPFAM" id="SSF52540">
    <property type="entry name" value="P-loop containing nucleoside triphosphate hydrolases"/>
    <property type="match status" value="1"/>
</dbReference>
<protein>
    <recommendedName>
        <fullName evidence="1">ATPase AAA-type core domain-containing protein</fullName>
    </recommendedName>
</protein>
<evidence type="ECO:0000313" key="2">
    <source>
        <dbReference type="EMBL" id="MBB6059618.1"/>
    </source>
</evidence>
<dbReference type="GO" id="GO:0016887">
    <property type="term" value="F:ATP hydrolysis activity"/>
    <property type="evidence" value="ECO:0007669"/>
    <property type="project" value="InterPro"/>
</dbReference>
<dbReference type="InterPro" id="IPR003959">
    <property type="entry name" value="ATPase_AAA_core"/>
</dbReference>
<organism evidence="2 3">
    <name type="scientific">Hymenobacter luteus</name>
    <dbReference type="NCBI Taxonomy" id="1411122"/>
    <lineage>
        <taxon>Bacteria</taxon>
        <taxon>Pseudomonadati</taxon>
        <taxon>Bacteroidota</taxon>
        <taxon>Cytophagia</taxon>
        <taxon>Cytophagales</taxon>
        <taxon>Hymenobacteraceae</taxon>
        <taxon>Hymenobacter</taxon>
    </lineage>
</organism>
<dbReference type="EMBL" id="JACHGG010000003">
    <property type="protein sequence ID" value="MBB6059618.1"/>
    <property type="molecule type" value="Genomic_DNA"/>
</dbReference>
<dbReference type="AlphaFoldDB" id="A0A7W9WC23"/>
<feature type="domain" description="ATPase AAA-type core" evidence="1">
    <location>
        <begin position="120"/>
        <end position="196"/>
    </location>
</feature>
<name>A0A7W9WC23_9BACT</name>
<proteinExistence type="predicted"/>
<dbReference type="Proteomes" id="UP000532746">
    <property type="component" value="Unassembled WGS sequence"/>
</dbReference>
<reference evidence="2 3" key="1">
    <citation type="submission" date="2020-08" db="EMBL/GenBank/DDBJ databases">
        <title>Genomic Encyclopedia of Type Strains, Phase IV (KMG-IV): sequencing the most valuable type-strain genomes for metagenomic binning, comparative biology and taxonomic classification.</title>
        <authorList>
            <person name="Goeker M."/>
        </authorList>
    </citation>
    <scope>NUCLEOTIDE SEQUENCE [LARGE SCALE GENOMIC DNA]</scope>
    <source>
        <strain evidence="2 3">DSM 26718</strain>
    </source>
</reference>
<dbReference type="PANTHER" id="PTHR43581:SF4">
    <property type="entry name" value="ATP_GTP PHOSPHATASE"/>
    <property type="match status" value="1"/>
</dbReference>
<dbReference type="Gene3D" id="3.40.50.300">
    <property type="entry name" value="P-loop containing nucleotide triphosphate hydrolases"/>
    <property type="match status" value="1"/>
</dbReference>
<dbReference type="PANTHER" id="PTHR43581">
    <property type="entry name" value="ATP/GTP PHOSPHATASE"/>
    <property type="match status" value="1"/>
</dbReference>
<dbReference type="Pfam" id="PF13304">
    <property type="entry name" value="AAA_21"/>
    <property type="match status" value="1"/>
</dbReference>
<comment type="caution">
    <text evidence="2">The sequence shown here is derived from an EMBL/GenBank/DDBJ whole genome shotgun (WGS) entry which is preliminary data.</text>
</comment>
<accession>A0A7W9WC23</accession>
<dbReference type="InterPro" id="IPR027417">
    <property type="entry name" value="P-loop_NTPase"/>
</dbReference>
<dbReference type="RefSeq" id="WP_183403920.1">
    <property type="nucleotide sequence ID" value="NZ_JACHGG010000003.1"/>
</dbReference>
<evidence type="ECO:0000313" key="3">
    <source>
        <dbReference type="Proteomes" id="UP000532746"/>
    </source>
</evidence>
<evidence type="ECO:0000259" key="1">
    <source>
        <dbReference type="Pfam" id="PF13304"/>
    </source>
</evidence>
<gene>
    <name evidence="2" type="ORF">HNQ93_002478</name>
</gene>